<organism evidence="1 2">
    <name type="scientific">Anthostomella pinea</name>
    <dbReference type="NCBI Taxonomy" id="933095"/>
    <lineage>
        <taxon>Eukaryota</taxon>
        <taxon>Fungi</taxon>
        <taxon>Dikarya</taxon>
        <taxon>Ascomycota</taxon>
        <taxon>Pezizomycotina</taxon>
        <taxon>Sordariomycetes</taxon>
        <taxon>Xylariomycetidae</taxon>
        <taxon>Xylariales</taxon>
        <taxon>Xylariaceae</taxon>
        <taxon>Anthostomella</taxon>
    </lineage>
</organism>
<evidence type="ECO:0000313" key="2">
    <source>
        <dbReference type="Proteomes" id="UP001295740"/>
    </source>
</evidence>
<dbReference type="EMBL" id="CAUWAG010000006">
    <property type="protein sequence ID" value="CAJ2504126.1"/>
    <property type="molecule type" value="Genomic_DNA"/>
</dbReference>
<dbReference type="AlphaFoldDB" id="A0AAI8YGQ9"/>
<keyword evidence="2" id="KW-1185">Reference proteome</keyword>
<reference evidence="1" key="1">
    <citation type="submission" date="2023-10" db="EMBL/GenBank/DDBJ databases">
        <authorList>
            <person name="Hackl T."/>
        </authorList>
    </citation>
    <scope>NUCLEOTIDE SEQUENCE</scope>
</reference>
<evidence type="ECO:0000313" key="1">
    <source>
        <dbReference type="EMBL" id="CAJ2504126.1"/>
    </source>
</evidence>
<gene>
    <name evidence="1" type="ORF">KHLLAP_LOCUS4594</name>
</gene>
<comment type="caution">
    <text evidence="1">The sequence shown here is derived from an EMBL/GenBank/DDBJ whole genome shotgun (WGS) entry which is preliminary data.</text>
</comment>
<dbReference type="Proteomes" id="UP001295740">
    <property type="component" value="Unassembled WGS sequence"/>
</dbReference>
<name>A0AAI8YGQ9_9PEZI</name>
<proteinExistence type="predicted"/>
<sequence length="90" mass="10568">MDATTAGMYYDWQLIELHTIGSEGAAAHFNEIYPYYFSQVSEFARNWAGDTIRYIRTQFQASSSPYRDYVLSELKKIEDKIPDMKYAFED</sequence>
<accession>A0AAI8YGQ9</accession>
<protein>
    <submittedName>
        <fullName evidence="1">Uu.00g115200.m01.CDS01</fullName>
    </submittedName>
</protein>